<name>A0A437MLX2_9PROT</name>
<reference evidence="2 3" key="1">
    <citation type="submission" date="2019-01" db="EMBL/GenBank/DDBJ databases">
        <authorList>
            <person name="Chen W.-M."/>
        </authorList>
    </citation>
    <scope>NUCLEOTIDE SEQUENCE [LARGE SCALE GENOMIC DNA]</scope>
    <source>
        <strain evidence="2 3">CCP-6</strain>
    </source>
</reference>
<evidence type="ECO:0000256" key="1">
    <source>
        <dbReference type="SAM" id="SignalP"/>
    </source>
</evidence>
<organism evidence="2 3">
    <name type="scientific">Rhodovarius crocodyli</name>
    <dbReference type="NCBI Taxonomy" id="1979269"/>
    <lineage>
        <taxon>Bacteria</taxon>
        <taxon>Pseudomonadati</taxon>
        <taxon>Pseudomonadota</taxon>
        <taxon>Alphaproteobacteria</taxon>
        <taxon>Acetobacterales</taxon>
        <taxon>Roseomonadaceae</taxon>
        <taxon>Rhodovarius</taxon>
    </lineage>
</organism>
<dbReference type="OrthoDB" id="9771642at2"/>
<sequence length="352" mass="37972">MSEPNRPRRRGLLVATAALATAPIIHAVAQHDHSAHAGHSAAPPANRAAPLPERVKLKLTWNATALCTSPIAVAEREGIFSRYNLDVELINFGASTEALLEAIATGHADAGVGMALRWLKPLEQGFDVRITAGTHGGCMRLLAAKNTGITEDLASLRGKTIAVTDMAAPDKNFFSILLARHGVNPERDVTWKVFPANVFELALSRGEVQAIALGDPLAWQFRKRLDLVEISTNLSEDYANRACCVLGVRGSLIRSNRPVAAALSQALVDAQNLVAGNHELAARTFAAYAPGNVSVAEMREIMESHTHGHSPVGRQLREELQAYITDLKRINVIRANTDPSRMADRITADVFA</sequence>
<keyword evidence="3" id="KW-1185">Reference proteome</keyword>
<dbReference type="Gene3D" id="3.40.190.10">
    <property type="entry name" value="Periplasmic binding protein-like II"/>
    <property type="match status" value="2"/>
</dbReference>
<dbReference type="RefSeq" id="WP_127785140.1">
    <property type="nucleotide sequence ID" value="NZ_SACL01000001.1"/>
</dbReference>
<dbReference type="PANTHER" id="PTHR30024">
    <property type="entry name" value="ALIPHATIC SULFONATES-BINDING PROTEIN-RELATED"/>
    <property type="match status" value="1"/>
</dbReference>
<comment type="caution">
    <text evidence="2">The sequence shown here is derived from an EMBL/GenBank/DDBJ whole genome shotgun (WGS) entry which is preliminary data.</text>
</comment>
<dbReference type="EMBL" id="SACL01000001">
    <property type="protein sequence ID" value="RVT98668.1"/>
    <property type="molecule type" value="Genomic_DNA"/>
</dbReference>
<dbReference type="AlphaFoldDB" id="A0A437MLX2"/>
<dbReference type="Pfam" id="PF13379">
    <property type="entry name" value="NMT1_2"/>
    <property type="match status" value="1"/>
</dbReference>
<dbReference type="PANTHER" id="PTHR30024:SF21">
    <property type="entry name" value="ABC TRANSPORTER SUBSTRATE-BINDING PROTEIN"/>
    <property type="match status" value="1"/>
</dbReference>
<dbReference type="InterPro" id="IPR006311">
    <property type="entry name" value="TAT_signal"/>
</dbReference>
<protein>
    <submittedName>
        <fullName evidence="2">ABC transporter substrate-binding protein</fullName>
    </submittedName>
</protein>
<dbReference type="Proteomes" id="UP000282957">
    <property type="component" value="Unassembled WGS sequence"/>
</dbReference>
<gene>
    <name evidence="2" type="ORF">EOD42_00705</name>
</gene>
<feature type="chain" id="PRO_5019165739" evidence="1">
    <location>
        <begin position="28"/>
        <end position="352"/>
    </location>
</feature>
<dbReference type="PROSITE" id="PS51318">
    <property type="entry name" value="TAT"/>
    <property type="match status" value="1"/>
</dbReference>
<feature type="signal peptide" evidence="1">
    <location>
        <begin position="1"/>
        <end position="27"/>
    </location>
</feature>
<evidence type="ECO:0000313" key="2">
    <source>
        <dbReference type="EMBL" id="RVT98668.1"/>
    </source>
</evidence>
<accession>A0A437MLX2</accession>
<proteinExistence type="predicted"/>
<keyword evidence="1" id="KW-0732">Signal</keyword>
<dbReference type="SUPFAM" id="SSF53850">
    <property type="entry name" value="Periplasmic binding protein-like II"/>
    <property type="match status" value="1"/>
</dbReference>
<evidence type="ECO:0000313" key="3">
    <source>
        <dbReference type="Proteomes" id="UP000282957"/>
    </source>
</evidence>